<proteinExistence type="predicted"/>
<dbReference type="AlphaFoldDB" id="A0A4Q7MBM7"/>
<gene>
    <name evidence="2" type="ORF">EV187_2501</name>
</gene>
<accession>A0A4Q7MBM7</accession>
<feature type="compositionally biased region" description="Basic and acidic residues" evidence="1">
    <location>
        <begin position="20"/>
        <end position="34"/>
    </location>
</feature>
<protein>
    <submittedName>
        <fullName evidence="2">Uncharacterized protein</fullName>
    </submittedName>
</protein>
<comment type="caution">
    <text evidence="2">The sequence shown here is derived from an EMBL/GenBank/DDBJ whole genome shotgun (WGS) entry which is preliminary data.</text>
</comment>
<name>A0A4Q7MBM7_9MICO</name>
<dbReference type="Proteomes" id="UP000293289">
    <property type="component" value="Unassembled WGS sequence"/>
</dbReference>
<organism evidence="2 3">
    <name type="scientific">Agromyces ramosus</name>
    <dbReference type="NCBI Taxonomy" id="33879"/>
    <lineage>
        <taxon>Bacteria</taxon>
        <taxon>Bacillati</taxon>
        <taxon>Actinomycetota</taxon>
        <taxon>Actinomycetes</taxon>
        <taxon>Micrococcales</taxon>
        <taxon>Microbacteriaceae</taxon>
        <taxon>Agromyces</taxon>
    </lineage>
</organism>
<dbReference type="EMBL" id="SGWY01000003">
    <property type="protein sequence ID" value="RZS64122.1"/>
    <property type="molecule type" value="Genomic_DNA"/>
</dbReference>
<evidence type="ECO:0000256" key="1">
    <source>
        <dbReference type="SAM" id="MobiDB-lite"/>
    </source>
</evidence>
<sequence length="34" mass="3400">MTAPARIAPTAVRRAGVDGADARAPRRADPGALA</sequence>
<keyword evidence="3" id="KW-1185">Reference proteome</keyword>
<reference evidence="2 3" key="1">
    <citation type="submission" date="2019-02" db="EMBL/GenBank/DDBJ databases">
        <title>Genomic Encyclopedia of Type Strains, Phase IV (KMG-IV): sequencing the most valuable type-strain genomes for metagenomic binning, comparative biology and taxonomic classification.</title>
        <authorList>
            <person name="Goeker M."/>
        </authorList>
    </citation>
    <scope>NUCLEOTIDE SEQUENCE [LARGE SCALE GENOMIC DNA]</scope>
    <source>
        <strain evidence="2 3">DSM 43045</strain>
    </source>
</reference>
<evidence type="ECO:0000313" key="2">
    <source>
        <dbReference type="EMBL" id="RZS64122.1"/>
    </source>
</evidence>
<evidence type="ECO:0000313" key="3">
    <source>
        <dbReference type="Proteomes" id="UP000293289"/>
    </source>
</evidence>
<feature type="region of interest" description="Disordered" evidence="1">
    <location>
        <begin position="1"/>
        <end position="34"/>
    </location>
</feature>